<proteinExistence type="predicted"/>
<accession>A0A9X1YD42</accession>
<gene>
    <name evidence="1" type="ORF">M0638_08240</name>
</gene>
<reference evidence="1" key="1">
    <citation type="submission" date="2022-04" db="EMBL/GenBank/DDBJ databases">
        <title>Roseomonas acroporae sp. nov., isolated from coral Acropora digitifera.</title>
        <authorList>
            <person name="Sun H."/>
        </authorList>
    </citation>
    <scope>NUCLEOTIDE SEQUENCE</scope>
    <source>
        <strain evidence="1">NAR14</strain>
    </source>
</reference>
<keyword evidence="2" id="KW-1185">Reference proteome</keyword>
<name>A0A9X1YD42_9PROT</name>
<protein>
    <submittedName>
        <fullName evidence="1">Uncharacterized protein</fullName>
    </submittedName>
</protein>
<organism evidence="1 2">
    <name type="scientific">Roseomonas acroporae</name>
    <dbReference type="NCBI Taxonomy" id="2937791"/>
    <lineage>
        <taxon>Bacteria</taxon>
        <taxon>Pseudomonadati</taxon>
        <taxon>Pseudomonadota</taxon>
        <taxon>Alphaproteobacteria</taxon>
        <taxon>Acetobacterales</taxon>
        <taxon>Roseomonadaceae</taxon>
        <taxon>Roseomonas</taxon>
    </lineage>
</organism>
<evidence type="ECO:0000313" key="2">
    <source>
        <dbReference type="Proteomes" id="UP001139516"/>
    </source>
</evidence>
<dbReference type="EMBL" id="JALPRX010000029">
    <property type="protein sequence ID" value="MCK8784366.1"/>
    <property type="molecule type" value="Genomic_DNA"/>
</dbReference>
<dbReference type="RefSeq" id="WP_248666490.1">
    <property type="nucleotide sequence ID" value="NZ_JALPRX010000029.1"/>
</dbReference>
<sequence length="388" mass="39077">MSDPTPPVIDDKAAVLSVEVPYAAGSATKRAYLRLGTQDTTSVSEPAFWPSGTAAADRAGILMLSPDGLVINAGHMDTVVFGEQTFNMVHKAGLVRSASYTFPEDKDQSIGDKTARNVSYTLGHASAFNAGDTEALNATQTTTITLGNSQAMTAGAGLVASTGATVSAAASVMSVAANLGKVDVQSVVGDVKMSRVNAVVGSTSVLLGISPVTETVLGGNATLVGIIQGVLAVFATAAAGIEAGFALQLTSVDPIEPGNYATVDTNPVKDKLASMRDAYYAALGVMSTVQAAGLVLGAVALKLGMGAQAAAFPRIEMDATGIKLLADPTVSLVLTPATAIMTAGASVLTMGPAQTDLTATNLGMTGQAMFMITSPDASISSPLIDLSA</sequence>
<dbReference type="Proteomes" id="UP001139516">
    <property type="component" value="Unassembled WGS sequence"/>
</dbReference>
<evidence type="ECO:0000313" key="1">
    <source>
        <dbReference type="EMBL" id="MCK8784366.1"/>
    </source>
</evidence>
<comment type="caution">
    <text evidence="1">The sequence shown here is derived from an EMBL/GenBank/DDBJ whole genome shotgun (WGS) entry which is preliminary data.</text>
</comment>
<dbReference type="AlphaFoldDB" id="A0A9X1YD42"/>